<dbReference type="PANTHER" id="PTHR38590:SF1">
    <property type="entry name" value="BLL0828 PROTEIN"/>
    <property type="match status" value="1"/>
</dbReference>
<dbReference type="KEGG" id="ccs:CCNA_02876"/>
<organism evidence="2 3">
    <name type="scientific">Caulobacter vibrioides (strain NA1000 / CB15N)</name>
    <name type="common">Caulobacter crescentus</name>
    <dbReference type="NCBI Taxonomy" id="565050"/>
    <lineage>
        <taxon>Bacteria</taxon>
        <taxon>Pseudomonadati</taxon>
        <taxon>Pseudomonadota</taxon>
        <taxon>Alphaproteobacteria</taxon>
        <taxon>Caulobacterales</taxon>
        <taxon>Caulobacteraceae</taxon>
        <taxon>Caulobacter</taxon>
    </lineage>
</organism>
<evidence type="ECO:0000313" key="3">
    <source>
        <dbReference type="Proteomes" id="UP000001364"/>
    </source>
</evidence>
<evidence type="ECO:0000259" key="1">
    <source>
        <dbReference type="Pfam" id="PF04480"/>
    </source>
</evidence>
<keyword evidence="2" id="KW-0255">Endonuclease</keyword>
<gene>
    <name evidence="2" type="ordered locus">CCNA_02876</name>
</gene>
<dbReference type="InterPro" id="IPR011335">
    <property type="entry name" value="Restrct_endonuc-II-like"/>
</dbReference>
<dbReference type="GeneID" id="7331307"/>
<keyword evidence="2" id="KW-0540">Nuclease</keyword>
<dbReference type="OrthoDB" id="9798754at2"/>
<accession>A0A0H3CDB8</accession>
<keyword evidence="3" id="KW-1185">Reference proteome</keyword>
<proteinExistence type="predicted"/>
<dbReference type="RefSeq" id="WP_012640587.1">
    <property type="nucleotide sequence ID" value="NC_011916.1"/>
</dbReference>
<evidence type="ECO:0000313" key="2">
    <source>
        <dbReference type="EMBL" id="ACL96342.1"/>
    </source>
</evidence>
<reference evidence="2 3" key="1">
    <citation type="journal article" date="2010" name="J. Bacteriol.">
        <title>The genetic basis of laboratory adaptation in Caulobacter crescentus.</title>
        <authorList>
            <person name="Marks M.E."/>
            <person name="Castro-Rojas C.M."/>
            <person name="Teiling C."/>
            <person name="Du L."/>
            <person name="Kapatral V."/>
            <person name="Walunas T.L."/>
            <person name="Crosson S."/>
        </authorList>
    </citation>
    <scope>NUCLEOTIDE SEQUENCE [LARGE SCALE GENOMIC DNA]</scope>
    <source>
        <strain evidence="3">NA1000 / CB15N</strain>
    </source>
</reference>
<dbReference type="Proteomes" id="UP000001364">
    <property type="component" value="Chromosome"/>
</dbReference>
<dbReference type="EMBL" id="CP001340">
    <property type="protein sequence ID" value="ACL96342.1"/>
    <property type="molecule type" value="Genomic_DNA"/>
</dbReference>
<dbReference type="HOGENOM" id="CLU_107928_0_2_5"/>
<dbReference type="CDD" id="cd01038">
    <property type="entry name" value="Endonuclease_DUF559"/>
    <property type="match status" value="1"/>
</dbReference>
<dbReference type="Pfam" id="PF04480">
    <property type="entry name" value="DUF559"/>
    <property type="match status" value="1"/>
</dbReference>
<dbReference type="InterPro" id="IPR007569">
    <property type="entry name" value="DUF559"/>
</dbReference>
<dbReference type="RefSeq" id="YP_002518250.1">
    <property type="nucleotide sequence ID" value="NC_011916.1"/>
</dbReference>
<sequence>MQTPRDTVTTARRLRREMSPPEARLWAALRRGGLDGLKFRRQHPMGRCVLDFYCPSLKLAIEVDGYAHCINERPTRDAARDQWLLAQGVRTLRIPAHDVLESVEGALGQIRTFMAANRLWPPTGDLAPVNISPPLGEGKSLSSSTP</sequence>
<dbReference type="SUPFAM" id="SSF52980">
    <property type="entry name" value="Restriction endonuclease-like"/>
    <property type="match status" value="1"/>
</dbReference>
<dbReference type="GO" id="GO:0004519">
    <property type="term" value="F:endonuclease activity"/>
    <property type="evidence" value="ECO:0007669"/>
    <property type="project" value="UniProtKB-KW"/>
</dbReference>
<feature type="domain" description="DUF559" evidence="1">
    <location>
        <begin position="8"/>
        <end position="113"/>
    </location>
</feature>
<name>A0A0H3CDB8_CAUVN</name>
<dbReference type="AlphaFoldDB" id="A0A0H3CDB8"/>
<dbReference type="PANTHER" id="PTHR38590">
    <property type="entry name" value="BLL0828 PROTEIN"/>
    <property type="match status" value="1"/>
</dbReference>
<keyword evidence="2" id="KW-0378">Hydrolase</keyword>
<dbReference type="PhylomeDB" id="A0A0H3CDB8"/>
<dbReference type="InterPro" id="IPR047216">
    <property type="entry name" value="Endonuclease_DUF559_bact"/>
</dbReference>
<dbReference type="Gene3D" id="3.40.960.10">
    <property type="entry name" value="VSR Endonuclease"/>
    <property type="match status" value="1"/>
</dbReference>
<protein>
    <submittedName>
        <fullName evidence="2">Very short patch repair (Vsr) endonuclease</fullName>
    </submittedName>
</protein>